<keyword evidence="3" id="KW-0804">Transcription</keyword>
<dbReference type="InterPro" id="IPR005471">
    <property type="entry name" value="Tscrpt_reg_IclR_N"/>
</dbReference>
<dbReference type="SUPFAM" id="SSF46785">
    <property type="entry name" value="Winged helix' DNA-binding domain"/>
    <property type="match status" value="1"/>
</dbReference>
<dbReference type="AlphaFoldDB" id="A0A919NS52"/>
<dbReference type="InterPro" id="IPR036388">
    <property type="entry name" value="WH-like_DNA-bd_sf"/>
</dbReference>
<feature type="domain" description="IclR-ED" evidence="5">
    <location>
        <begin position="72"/>
        <end position="261"/>
    </location>
</feature>
<dbReference type="PANTHER" id="PTHR30136:SF24">
    <property type="entry name" value="HTH-TYPE TRANSCRIPTIONAL REPRESSOR ALLR"/>
    <property type="match status" value="1"/>
</dbReference>
<dbReference type="Pfam" id="PF01614">
    <property type="entry name" value="IclR_C"/>
    <property type="match status" value="1"/>
</dbReference>
<evidence type="ECO:0000313" key="7">
    <source>
        <dbReference type="Proteomes" id="UP000623608"/>
    </source>
</evidence>
<dbReference type="GO" id="GO:0045892">
    <property type="term" value="P:negative regulation of DNA-templated transcription"/>
    <property type="evidence" value="ECO:0007669"/>
    <property type="project" value="TreeGrafter"/>
</dbReference>
<dbReference type="PROSITE" id="PS51078">
    <property type="entry name" value="ICLR_ED"/>
    <property type="match status" value="1"/>
</dbReference>
<name>A0A919NS52_9ACTN</name>
<evidence type="ECO:0000313" key="6">
    <source>
        <dbReference type="EMBL" id="GIF22587.1"/>
    </source>
</evidence>
<evidence type="ECO:0000256" key="2">
    <source>
        <dbReference type="ARBA" id="ARBA00023125"/>
    </source>
</evidence>
<dbReference type="GO" id="GO:0003677">
    <property type="term" value="F:DNA binding"/>
    <property type="evidence" value="ECO:0007669"/>
    <property type="project" value="UniProtKB-KW"/>
</dbReference>
<dbReference type="EMBL" id="BOMY01000034">
    <property type="protein sequence ID" value="GIF22587.1"/>
    <property type="molecule type" value="Genomic_DNA"/>
</dbReference>
<evidence type="ECO:0000256" key="3">
    <source>
        <dbReference type="ARBA" id="ARBA00023163"/>
    </source>
</evidence>
<evidence type="ECO:0008006" key="8">
    <source>
        <dbReference type="Google" id="ProtNLM"/>
    </source>
</evidence>
<evidence type="ECO:0000256" key="1">
    <source>
        <dbReference type="ARBA" id="ARBA00023015"/>
    </source>
</evidence>
<dbReference type="InterPro" id="IPR014757">
    <property type="entry name" value="Tscrpt_reg_IclR_C"/>
</dbReference>
<comment type="caution">
    <text evidence="6">The sequence shown here is derived from an EMBL/GenBank/DDBJ whole genome shotgun (WGS) entry which is preliminary data.</text>
</comment>
<dbReference type="Pfam" id="PF09339">
    <property type="entry name" value="HTH_IclR"/>
    <property type="match status" value="1"/>
</dbReference>
<gene>
    <name evidence="6" type="ORF">Ate02nite_53170</name>
</gene>
<dbReference type="InterPro" id="IPR036390">
    <property type="entry name" value="WH_DNA-bd_sf"/>
</dbReference>
<feature type="domain" description="HTH iclR-type" evidence="4">
    <location>
        <begin position="9"/>
        <end position="71"/>
    </location>
</feature>
<dbReference type="InterPro" id="IPR029016">
    <property type="entry name" value="GAF-like_dom_sf"/>
</dbReference>
<evidence type="ECO:0000259" key="5">
    <source>
        <dbReference type="PROSITE" id="PS51078"/>
    </source>
</evidence>
<dbReference type="Gene3D" id="3.30.450.40">
    <property type="match status" value="1"/>
</dbReference>
<dbReference type="SUPFAM" id="SSF55781">
    <property type="entry name" value="GAF domain-like"/>
    <property type="match status" value="1"/>
</dbReference>
<sequence>MSGKGAGLLQSVERAMRVLDHIAASPGPVAARDVARSLGLTLPTTYHLLTTLVTGGYLVHLSEEKAYALGHRVDDLARGLHRQIAVPPEVRRVASVVHQQAQAAAYYAAFRDAEMIVAHVAECPEHPRIRPLDVGFHQAPHATAFGKLMLARLPADDRETLLDHTGTPLVTAATVTDRMLLGRQLSQVRGTGLAVEVDEFQAGLSCMAAPVTDAAGRFVGAVAISMPTARLRADRWTAERAVRLGAVRATRAVSLSTAVRTGRAAG</sequence>
<dbReference type="Gene3D" id="1.10.10.10">
    <property type="entry name" value="Winged helix-like DNA-binding domain superfamily/Winged helix DNA-binding domain"/>
    <property type="match status" value="1"/>
</dbReference>
<dbReference type="RefSeq" id="WP_203810173.1">
    <property type="nucleotide sequence ID" value="NZ_BOMY01000034.1"/>
</dbReference>
<keyword evidence="1" id="KW-0805">Transcription regulation</keyword>
<organism evidence="6 7">
    <name type="scientific">Paractinoplanes tereljensis</name>
    <dbReference type="NCBI Taxonomy" id="571912"/>
    <lineage>
        <taxon>Bacteria</taxon>
        <taxon>Bacillati</taxon>
        <taxon>Actinomycetota</taxon>
        <taxon>Actinomycetes</taxon>
        <taxon>Micromonosporales</taxon>
        <taxon>Micromonosporaceae</taxon>
        <taxon>Paractinoplanes</taxon>
    </lineage>
</organism>
<keyword evidence="2" id="KW-0238">DNA-binding</keyword>
<accession>A0A919NS52</accession>
<dbReference type="GO" id="GO:0003700">
    <property type="term" value="F:DNA-binding transcription factor activity"/>
    <property type="evidence" value="ECO:0007669"/>
    <property type="project" value="TreeGrafter"/>
</dbReference>
<dbReference type="PANTHER" id="PTHR30136">
    <property type="entry name" value="HELIX-TURN-HELIX TRANSCRIPTIONAL REGULATOR, ICLR FAMILY"/>
    <property type="match status" value="1"/>
</dbReference>
<protein>
    <recommendedName>
        <fullName evidence="8">IclR family transcriptional regulator</fullName>
    </recommendedName>
</protein>
<dbReference type="Proteomes" id="UP000623608">
    <property type="component" value="Unassembled WGS sequence"/>
</dbReference>
<keyword evidence="7" id="KW-1185">Reference proteome</keyword>
<dbReference type="SMART" id="SM00346">
    <property type="entry name" value="HTH_ICLR"/>
    <property type="match status" value="1"/>
</dbReference>
<dbReference type="PROSITE" id="PS51077">
    <property type="entry name" value="HTH_ICLR"/>
    <property type="match status" value="1"/>
</dbReference>
<dbReference type="InterPro" id="IPR050707">
    <property type="entry name" value="HTH_MetabolicPath_Reg"/>
</dbReference>
<proteinExistence type="predicted"/>
<reference evidence="6" key="1">
    <citation type="submission" date="2021-01" db="EMBL/GenBank/DDBJ databases">
        <title>Whole genome shotgun sequence of Actinoplanes tereljensis NBRC 105297.</title>
        <authorList>
            <person name="Komaki H."/>
            <person name="Tamura T."/>
        </authorList>
    </citation>
    <scope>NUCLEOTIDE SEQUENCE</scope>
    <source>
        <strain evidence="6">NBRC 105297</strain>
    </source>
</reference>
<evidence type="ECO:0000259" key="4">
    <source>
        <dbReference type="PROSITE" id="PS51077"/>
    </source>
</evidence>